<proteinExistence type="predicted"/>
<dbReference type="InterPro" id="IPR001584">
    <property type="entry name" value="Integrase_cat-core"/>
</dbReference>
<sequence length="198" mass="22803">MRQMGLSRPKIWYKPKRPKHVEKMRPVEPNRGWQIDMTSFVLSDMTTLYLVLVTDCYTRKIVGWTLDRRCRAGEWVSALRMGLESQGLMSKELCRHLVVRSDNGSQPCSKKFVEYLGKAGVRGQYTGYNAPDDNAYVERVIRTVKEEEVWPNLYDSLSEARAAIEDYINYYNNERIHSALGYLTPSEFAAAHNTLVAA</sequence>
<evidence type="ECO:0000313" key="2">
    <source>
        <dbReference type="EMBL" id="GAF92000.1"/>
    </source>
</evidence>
<dbReference type="Gene3D" id="3.30.420.10">
    <property type="entry name" value="Ribonuclease H-like superfamily/Ribonuclease H"/>
    <property type="match status" value="1"/>
</dbReference>
<dbReference type="InterPro" id="IPR050900">
    <property type="entry name" value="Transposase_IS3/IS150/IS904"/>
</dbReference>
<organism evidence="2">
    <name type="scientific">marine sediment metagenome</name>
    <dbReference type="NCBI Taxonomy" id="412755"/>
    <lineage>
        <taxon>unclassified sequences</taxon>
        <taxon>metagenomes</taxon>
        <taxon>ecological metagenomes</taxon>
    </lineage>
</organism>
<feature type="domain" description="Integrase catalytic" evidence="1">
    <location>
        <begin position="25"/>
        <end position="193"/>
    </location>
</feature>
<protein>
    <recommendedName>
        <fullName evidence="1">Integrase catalytic domain-containing protein</fullName>
    </recommendedName>
</protein>
<dbReference type="InterPro" id="IPR012337">
    <property type="entry name" value="RNaseH-like_sf"/>
</dbReference>
<dbReference type="Pfam" id="PF13683">
    <property type="entry name" value="rve_3"/>
    <property type="match status" value="1"/>
</dbReference>
<dbReference type="InterPro" id="IPR048020">
    <property type="entry name" value="Transpos_IS3"/>
</dbReference>
<name>X0UU96_9ZZZZ</name>
<gene>
    <name evidence="2" type="ORF">S01H1_19131</name>
</gene>
<accession>X0UU96</accession>
<dbReference type="InterPro" id="IPR036397">
    <property type="entry name" value="RNaseH_sf"/>
</dbReference>
<reference evidence="2" key="1">
    <citation type="journal article" date="2014" name="Front. Microbiol.">
        <title>High frequency of phylogenetically diverse reductive dehalogenase-homologous genes in deep subseafloor sedimentary metagenomes.</title>
        <authorList>
            <person name="Kawai M."/>
            <person name="Futagami T."/>
            <person name="Toyoda A."/>
            <person name="Takaki Y."/>
            <person name="Nishi S."/>
            <person name="Hori S."/>
            <person name="Arai W."/>
            <person name="Tsubouchi T."/>
            <person name="Morono Y."/>
            <person name="Uchiyama I."/>
            <person name="Ito T."/>
            <person name="Fujiyama A."/>
            <person name="Inagaki F."/>
            <person name="Takami H."/>
        </authorList>
    </citation>
    <scope>NUCLEOTIDE SEQUENCE</scope>
    <source>
        <strain evidence="2">Expedition CK06-06</strain>
    </source>
</reference>
<dbReference type="SUPFAM" id="SSF53098">
    <property type="entry name" value="Ribonuclease H-like"/>
    <property type="match status" value="1"/>
</dbReference>
<dbReference type="PANTHER" id="PTHR46889:SF4">
    <property type="entry name" value="TRANSPOSASE INSO FOR INSERTION SEQUENCE ELEMENT IS911B-RELATED"/>
    <property type="match status" value="1"/>
</dbReference>
<dbReference type="EMBL" id="BARS01010299">
    <property type="protein sequence ID" value="GAF92000.1"/>
    <property type="molecule type" value="Genomic_DNA"/>
</dbReference>
<dbReference type="AlphaFoldDB" id="X0UU96"/>
<dbReference type="GO" id="GO:0015074">
    <property type="term" value="P:DNA integration"/>
    <property type="evidence" value="ECO:0007669"/>
    <property type="project" value="InterPro"/>
</dbReference>
<dbReference type="NCBIfam" id="NF033516">
    <property type="entry name" value="transpos_IS3"/>
    <property type="match status" value="1"/>
</dbReference>
<evidence type="ECO:0000259" key="1">
    <source>
        <dbReference type="PROSITE" id="PS50994"/>
    </source>
</evidence>
<dbReference type="GO" id="GO:0003676">
    <property type="term" value="F:nucleic acid binding"/>
    <property type="evidence" value="ECO:0007669"/>
    <property type="project" value="InterPro"/>
</dbReference>
<dbReference type="PANTHER" id="PTHR46889">
    <property type="entry name" value="TRANSPOSASE INSF FOR INSERTION SEQUENCE IS3B-RELATED"/>
    <property type="match status" value="1"/>
</dbReference>
<dbReference type="PROSITE" id="PS50994">
    <property type="entry name" value="INTEGRASE"/>
    <property type="match status" value="1"/>
</dbReference>
<comment type="caution">
    <text evidence="2">The sequence shown here is derived from an EMBL/GenBank/DDBJ whole genome shotgun (WGS) entry which is preliminary data.</text>
</comment>